<evidence type="ECO:0000313" key="2">
    <source>
        <dbReference type="Proteomes" id="UP000631694"/>
    </source>
</evidence>
<accession>A0A931I5R3</accession>
<keyword evidence="2" id="KW-1185">Reference proteome</keyword>
<protein>
    <submittedName>
        <fullName evidence="1">Uncharacterized protein</fullName>
    </submittedName>
</protein>
<name>A0A931I5R3_9HYPH</name>
<proteinExistence type="predicted"/>
<reference evidence="1" key="1">
    <citation type="submission" date="2020-12" db="EMBL/GenBank/DDBJ databases">
        <title>Methylobrevis albus sp. nov., isolated from fresh water lack sediment.</title>
        <authorList>
            <person name="Zou Q."/>
        </authorList>
    </citation>
    <scope>NUCLEOTIDE SEQUENCE</scope>
    <source>
        <strain evidence="1">L22</strain>
    </source>
</reference>
<dbReference type="RefSeq" id="WP_197312841.1">
    <property type="nucleotide sequence ID" value="NZ_JADZLT010000056.1"/>
</dbReference>
<gene>
    <name evidence="1" type="ORF">I5731_18230</name>
</gene>
<comment type="caution">
    <text evidence="1">The sequence shown here is derived from an EMBL/GenBank/DDBJ whole genome shotgun (WGS) entry which is preliminary data.</text>
</comment>
<dbReference type="Proteomes" id="UP000631694">
    <property type="component" value="Unassembled WGS sequence"/>
</dbReference>
<dbReference type="AlphaFoldDB" id="A0A931I5R3"/>
<dbReference type="InterPro" id="IPR028958">
    <property type="entry name" value="Imm42"/>
</dbReference>
<evidence type="ECO:0000313" key="1">
    <source>
        <dbReference type="EMBL" id="MBH0239763.1"/>
    </source>
</evidence>
<organism evidence="1 2">
    <name type="scientific">Methylobrevis albus</name>
    <dbReference type="NCBI Taxonomy" id="2793297"/>
    <lineage>
        <taxon>Bacteria</taxon>
        <taxon>Pseudomonadati</taxon>
        <taxon>Pseudomonadota</taxon>
        <taxon>Alphaproteobacteria</taxon>
        <taxon>Hyphomicrobiales</taxon>
        <taxon>Pleomorphomonadaceae</taxon>
        <taxon>Methylobrevis</taxon>
    </lineage>
</organism>
<sequence>MLVGDVSILAIESAITRAVPNRSQLALGYFVLHVGGKVYGVRALDATMLGCSFQEVENRLRRRGTHVLPALADVDAALVADAYLGAMYRNTPRTGYCGLSRPAVIDAIHSSAVVWAPDGDEAFDDGSHVLQFDVGDRVRLVAFVNTQTRDQMVETIREVWLDAVSFYSILLNWSNEFRNMYSIASKLDPV</sequence>
<dbReference type="Pfam" id="PF15593">
    <property type="entry name" value="Imm42"/>
    <property type="match status" value="1"/>
</dbReference>
<dbReference type="EMBL" id="JADZLT010000056">
    <property type="protein sequence ID" value="MBH0239763.1"/>
    <property type="molecule type" value="Genomic_DNA"/>
</dbReference>